<gene>
    <name evidence="14" type="ORF">RM479_07280</name>
</gene>
<protein>
    <recommendedName>
        <fullName evidence="10">Beta-xylanase</fullName>
        <ecNumber evidence="10">3.2.1.8</ecNumber>
    </recommendedName>
</protein>
<evidence type="ECO:0000259" key="13">
    <source>
        <dbReference type="PROSITE" id="PS51760"/>
    </source>
</evidence>
<dbReference type="InterPro" id="IPR012291">
    <property type="entry name" value="CBM2_carb-bd_dom_sf"/>
</dbReference>
<dbReference type="InterPro" id="IPR008965">
    <property type="entry name" value="CBM2/CBM3_carb-bd_dom_sf"/>
</dbReference>
<feature type="active site" description="Nucleophile" evidence="9">
    <location>
        <position position="271"/>
    </location>
</feature>
<comment type="similarity">
    <text evidence="2 10">Belongs to the glycosyl hydrolase 10 (cellulase F) family.</text>
</comment>
<feature type="chain" id="PRO_5046708623" description="Beta-xylanase" evidence="11">
    <location>
        <begin position="37"/>
        <end position="468"/>
    </location>
</feature>
<dbReference type="EMBL" id="JAVREP010000003">
    <property type="protein sequence ID" value="MDT0328213.1"/>
    <property type="molecule type" value="Genomic_DNA"/>
</dbReference>
<evidence type="ECO:0000256" key="4">
    <source>
        <dbReference type="ARBA" id="ARBA00022729"/>
    </source>
</evidence>
<keyword evidence="6 10" id="KW-0119">Carbohydrate metabolism</keyword>
<keyword evidence="3" id="KW-0858">Xylan degradation</keyword>
<dbReference type="Pfam" id="PF00331">
    <property type="entry name" value="Glyco_hydro_10"/>
    <property type="match status" value="1"/>
</dbReference>
<dbReference type="Proteomes" id="UP001183390">
    <property type="component" value="Unassembled WGS sequence"/>
</dbReference>
<evidence type="ECO:0000256" key="3">
    <source>
        <dbReference type="ARBA" id="ARBA00022651"/>
    </source>
</evidence>
<dbReference type="PROSITE" id="PS51173">
    <property type="entry name" value="CBM2"/>
    <property type="match status" value="1"/>
</dbReference>
<dbReference type="Pfam" id="PF00553">
    <property type="entry name" value="CBM_2"/>
    <property type="match status" value="1"/>
</dbReference>
<dbReference type="RefSeq" id="WP_311510946.1">
    <property type="nucleotide sequence ID" value="NZ_JAVREP010000003.1"/>
</dbReference>
<dbReference type="InterPro" id="IPR001000">
    <property type="entry name" value="GH10_dom"/>
</dbReference>
<dbReference type="PROSITE" id="PS51760">
    <property type="entry name" value="GH10_2"/>
    <property type="match status" value="1"/>
</dbReference>
<evidence type="ECO:0000256" key="2">
    <source>
        <dbReference type="ARBA" id="ARBA00007495"/>
    </source>
</evidence>
<evidence type="ECO:0000256" key="8">
    <source>
        <dbReference type="ARBA" id="ARBA00023326"/>
    </source>
</evidence>
<dbReference type="PRINTS" id="PR00134">
    <property type="entry name" value="GLHYDRLASE10"/>
</dbReference>
<name>A0ABU2M6L0_9ACTN</name>
<reference evidence="15" key="1">
    <citation type="submission" date="2023-07" db="EMBL/GenBank/DDBJ databases">
        <title>30 novel species of actinomycetes from the DSMZ collection.</title>
        <authorList>
            <person name="Nouioui I."/>
        </authorList>
    </citation>
    <scope>NUCLEOTIDE SEQUENCE [LARGE SCALE GENOMIC DNA]</scope>
    <source>
        <strain evidence="15">DSM 44743</strain>
    </source>
</reference>
<proteinExistence type="inferred from homology"/>
<accession>A0ABU2M6L0</accession>
<evidence type="ECO:0000256" key="5">
    <source>
        <dbReference type="ARBA" id="ARBA00022801"/>
    </source>
</evidence>
<dbReference type="PANTHER" id="PTHR31490">
    <property type="entry name" value="GLYCOSYL HYDROLASE"/>
    <property type="match status" value="1"/>
</dbReference>
<sequence>MTTTNGKRGRGRRTARLLAPVFAAALALSAGATAHAEDPPLRDLADQQGSRMGVAVSAHLLDDPRYAEIAATQYNSVTHENELKWETVQPQRGQFNWSGADRLVDFARANDQDVYGHTLVWHSQLPSWVADGGFSAPQLEQVMDDHISTVMGRYAGDIDYWDVVNEAFNENGTYRDSVFHRTLGPDYIATSLEMAHEADPDARLFINDYNVEGINAKSDALYDLASSLLDRGVPLHGVGLQSHLIVGQVPSSMQANIQRFADLGLEVIITELDIRTTTPASEQQLQAQAADYTRVFQACQAVDGCGGVTVWGVDDGHSWIPDVFPGQGAALPYTANYQVKPAYWAMHEALGGDPGGDPGPGPGDGSCTVTYTVSNQWNQGAVVDVTVRNDGAATVEGWTLTWTQPAGQRITSAWNATVTQNGSAVTAAAASWNRVLAPGGSASFGFQLTHQGQVASPDAFALNGADCD</sequence>
<dbReference type="SUPFAM" id="SSF51445">
    <property type="entry name" value="(Trans)glycosidases"/>
    <property type="match status" value="1"/>
</dbReference>
<keyword evidence="15" id="KW-1185">Reference proteome</keyword>
<keyword evidence="7 10" id="KW-0326">Glycosidase</keyword>
<dbReference type="PANTHER" id="PTHR31490:SF88">
    <property type="entry name" value="BETA-XYLANASE"/>
    <property type="match status" value="1"/>
</dbReference>
<evidence type="ECO:0000313" key="15">
    <source>
        <dbReference type="Proteomes" id="UP001183390"/>
    </source>
</evidence>
<organism evidence="14 15">
    <name type="scientific">Nocardiopsis lambiniae</name>
    <dbReference type="NCBI Taxonomy" id="3075539"/>
    <lineage>
        <taxon>Bacteria</taxon>
        <taxon>Bacillati</taxon>
        <taxon>Actinomycetota</taxon>
        <taxon>Actinomycetes</taxon>
        <taxon>Streptosporangiales</taxon>
        <taxon>Nocardiopsidaceae</taxon>
        <taxon>Nocardiopsis</taxon>
    </lineage>
</organism>
<evidence type="ECO:0000256" key="10">
    <source>
        <dbReference type="RuleBase" id="RU361174"/>
    </source>
</evidence>
<dbReference type="InterPro" id="IPR017853">
    <property type="entry name" value="GH"/>
</dbReference>
<dbReference type="InterPro" id="IPR031158">
    <property type="entry name" value="GH10_AS"/>
</dbReference>
<evidence type="ECO:0000256" key="1">
    <source>
        <dbReference type="ARBA" id="ARBA00000681"/>
    </source>
</evidence>
<comment type="catalytic activity">
    <reaction evidence="1 10">
        <text>Endohydrolysis of (1-&gt;4)-beta-D-xylosidic linkages in xylans.</text>
        <dbReference type="EC" id="3.2.1.8"/>
    </reaction>
</comment>
<keyword evidence="8 10" id="KW-0624">Polysaccharide degradation</keyword>
<evidence type="ECO:0000256" key="6">
    <source>
        <dbReference type="ARBA" id="ARBA00023277"/>
    </source>
</evidence>
<dbReference type="PROSITE" id="PS00591">
    <property type="entry name" value="GH10_1"/>
    <property type="match status" value="1"/>
</dbReference>
<feature type="signal peptide" evidence="11">
    <location>
        <begin position="1"/>
        <end position="36"/>
    </location>
</feature>
<feature type="domain" description="CBM2" evidence="12">
    <location>
        <begin position="360"/>
        <end position="468"/>
    </location>
</feature>
<feature type="domain" description="GH10" evidence="13">
    <location>
        <begin position="35"/>
        <end position="349"/>
    </location>
</feature>
<keyword evidence="5 10" id="KW-0378">Hydrolase</keyword>
<evidence type="ECO:0000256" key="9">
    <source>
        <dbReference type="PROSITE-ProRule" id="PRU10061"/>
    </source>
</evidence>
<dbReference type="InterPro" id="IPR044846">
    <property type="entry name" value="GH10"/>
</dbReference>
<evidence type="ECO:0000259" key="12">
    <source>
        <dbReference type="PROSITE" id="PS51173"/>
    </source>
</evidence>
<comment type="caution">
    <text evidence="14">The sequence shown here is derived from an EMBL/GenBank/DDBJ whole genome shotgun (WGS) entry which is preliminary data.</text>
</comment>
<evidence type="ECO:0000256" key="11">
    <source>
        <dbReference type="SAM" id="SignalP"/>
    </source>
</evidence>
<evidence type="ECO:0000313" key="14">
    <source>
        <dbReference type="EMBL" id="MDT0328213.1"/>
    </source>
</evidence>
<evidence type="ECO:0000256" key="7">
    <source>
        <dbReference type="ARBA" id="ARBA00023295"/>
    </source>
</evidence>
<dbReference type="InterPro" id="IPR001919">
    <property type="entry name" value="CBD2"/>
</dbReference>
<dbReference type="Gene3D" id="2.60.40.290">
    <property type="match status" value="1"/>
</dbReference>
<dbReference type="SMART" id="SM00633">
    <property type="entry name" value="Glyco_10"/>
    <property type="match status" value="1"/>
</dbReference>
<dbReference type="EC" id="3.2.1.8" evidence="10"/>
<dbReference type="SUPFAM" id="SSF49384">
    <property type="entry name" value="Carbohydrate-binding domain"/>
    <property type="match status" value="1"/>
</dbReference>
<dbReference type="Gene3D" id="3.20.20.80">
    <property type="entry name" value="Glycosidases"/>
    <property type="match status" value="1"/>
</dbReference>
<keyword evidence="4 11" id="KW-0732">Signal</keyword>
<dbReference type="SMART" id="SM00637">
    <property type="entry name" value="CBD_II"/>
    <property type="match status" value="1"/>
</dbReference>